<comment type="caution">
    <text evidence="2">The sequence shown here is derived from an EMBL/GenBank/DDBJ whole genome shotgun (WGS) entry which is preliminary data.</text>
</comment>
<accession>A0AAN7UWN3</accession>
<protein>
    <submittedName>
        <fullName evidence="2">Uncharacterized protein</fullName>
    </submittedName>
</protein>
<gene>
    <name evidence="2" type="ORF">RRF57_010050</name>
</gene>
<feature type="transmembrane region" description="Helical" evidence="1">
    <location>
        <begin position="391"/>
        <end position="414"/>
    </location>
</feature>
<sequence>MRNPLSDPDRQPTTNLLWWDSDEGRATQVKEDQELHQCLTHFISIKHSLISIHYCSIITDEAVPLSKKETKSAGFYITKQQFDKLITAFHLSPSFKKWKSSNAGYHDYIKDNPGIHDESLIFAAQSPRLRDSALFFTMRIWPRTNSIMCIITVPTVDRISWLWGELTDHHPRIMTCPVYLFNILCKRLDCENEAISSTVLNTFEKQEREMQNFCRKIQTTNENKMYKEHRNAIIQLNTLNMDLMTLGCTTDFELSALTFAKSLMTRYTKLYESSNSPNSLPRMSDDELQDFNDEIESLQTSAQLRQTMRTHAQDRAERMVSLLSAHNLQRDMINTQTISEHSRNTSWQARNLMILGSLFIPPTFVATLFSSNIFTVNPQTGKVTVVQPLGWLLGVSAGGLIALVILGMLIVCIWPKKILEDLKSRCPLNGPGRDATIPAKEYLLAEQQV</sequence>
<evidence type="ECO:0000313" key="2">
    <source>
        <dbReference type="EMBL" id="KAK5634336.1"/>
    </source>
</evidence>
<evidence type="ECO:0000256" key="1">
    <source>
        <dbReference type="SAM" id="Phobius"/>
    </source>
</evidence>
<keyword evidence="1" id="KW-1133">Transmembrane helix</keyword>
<name>A0AAN7UWN3_9PEZI</name>
<organism evidence="2 3">
    <name type="scientific">Xylaria bambusicola</name>
    <dbReference type="NCBI Taxonomy" id="326684"/>
    <lineage>
        <taxon>Eukaryota</taxon>
        <taxon>Fungi</taxon>
        <taxon>Dikarya</taxon>
        <taxon>Ascomycota</taxon>
        <taxon>Pezizomycotina</taxon>
        <taxon>Sordariomycetes</taxon>
        <taxon>Xylariomycetidae</taxon>
        <taxon>Xylariales</taxon>
        <taxon>Xylariaceae</taxon>
        <taxon>Xylaria</taxon>
    </lineage>
</organism>
<feature type="transmembrane region" description="Helical" evidence="1">
    <location>
        <begin position="352"/>
        <end position="371"/>
    </location>
</feature>
<reference evidence="2 3" key="1">
    <citation type="submission" date="2023-10" db="EMBL/GenBank/DDBJ databases">
        <title>Draft genome sequence of Xylaria bambusicola isolate GMP-LS, the root and basal stem rot pathogen of sugarcane in Indonesia.</title>
        <authorList>
            <person name="Selvaraj P."/>
            <person name="Muralishankar V."/>
            <person name="Muruganantham S."/>
            <person name="Sp S."/>
            <person name="Haryani S."/>
            <person name="Lau K.J.X."/>
            <person name="Naqvi N.I."/>
        </authorList>
    </citation>
    <scope>NUCLEOTIDE SEQUENCE [LARGE SCALE GENOMIC DNA]</scope>
    <source>
        <strain evidence="2">GMP-LS</strain>
    </source>
</reference>
<dbReference type="AlphaFoldDB" id="A0AAN7UWN3"/>
<dbReference type="Proteomes" id="UP001305414">
    <property type="component" value="Unassembled WGS sequence"/>
</dbReference>
<evidence type="ECO:0000313" key="3">
    <source>
        <dbReference type="Proteomes" id="UP001305414"/>
    </source>
</evidence>
<dbReference type="EMBL" id="JAWHQM010000040">
    <property type="protein sequence ID" value="KAK5634336.1"/>
    <property type="molecule type" value="Genomic_DNA"/>
</dbReference>
<keyword evidence="1" id="KW-0472">Membrane</keyword>
<keyword evidence="1" id="KW-0812">Transmembrane</keyword>
<proteinExistence type="predicted"/>
<keyword evidence="3" id="KW-1185">Reference proteome</keyword>